<dbReference type="GO" id="GO:0015740">
    <property type="term" value="P:C4-dicarboxylate transport"/>
    <property type="evidence" value="ECO:0007669"/>
    <property type="project" value="TreeGrafter"/>
</dbReference>
<evidence type="ECO:0000256" key="2">
    <source>
        <dbReference type="ARBA" id="ARBA00022448"/>
    </source>
</evidence>
<evidence type="ECO:0000256" key="5">
    <source>
        <dbReference type="ARBA" id="ARBA00022692"/>
    </source>
</evidence>
<dbReference type="InterPro" id="IPR055348">
    <property type="entry name" value="DctQ"/>
</dbReference>
<comment type="similarity">
    <text evidence="8 9">Belongs to the TRAP transporter small permease family.</text>
</comment>
<keyword evidence="6 9" id="KW-1133">Transmembrane helix</keyword>
<evidence type="ECO:0000313" key="11">
    <source>
        <dbReference type="EMBL" id="HJD44840.1"/>
    </source>
</evidence>
<dbReference type="PANTHER" id="PTHR35011:SF2">
    <property type="entry name" value="2,3-DIKETO-L-GULONATE TRAP TRANSPORTER SMALL PERMEASE PROTEIN YIAM"/>
    <property type="match status" value="1"/>
</dbReference>
<feature type="transmembrane region" description="Helical" evidence="9">
    <location>
        <begin position="162"/>
        <end position="180"/>
    </location>
</feature>
<sequence>MQALAHLWNRLEETFIVVLLAAMTLITFIYVMLNNLYSVFYYFGDLLANLSETLSELSFDMGDFILDMAQAMTWSNALTKALFAWLIFFGIAYGVRIGGHIGVDALVKLASPTRQRWIGLIACLACLGYAGFLSIASIEWITTLAHANIGADDLGQYGIKQWYIGLIVPFGFLMTFIRYLQILYAIVAQGQIGLGLIDEAADAAKLSVAETEQQP</sequence>
<name>A0A9D2RH98_9BURK</name>
<keyword evidence="5 9" id="KW-0812">Transmembrane</keyword>
<keyword evidence="3" id="KW-1003">Cell membrane</keyword>
<dbReference type="GO" id="GO:0022857">
    <property type="term" value="F:transmembrane transporter activity"/>
    <property type="evidence" value="ECO:0007669"/>
    <property type="project" value="UniProtKB-UniRule"/>
</dbReference>
<keyword evidence="4 9" id="KW-0997">Cell inner membrane</keyword>
<feature type="transmembrane region" description="Helical" evidence="9">
    <location>
        <begin position="119"/>
        <end position="142"/>
    </location>
</feature>
<evidence type="ECO:0000256" key="1">
    <source>
        <dbReference type="ARBA" id="ARBA00004429"/>
    </source>
</evidence>
<keyword evidence="7 9" id="KW-0472">Membrane</keyword>
<evidence type="ECO:0000256" key="9">
    <source>
        <dbReference type="RuleBase" id="RU369079"/>
    </source>
</evidence>
<comment type="function">
    <text evidence="9">Part of the tripartite ATP-independent periplasmic (TRAP) transport system.</text>
</comment>
<comment type="subcellular location">
    <subcellularLocation>
        <location evidence="1 9">Cell inner membrane</location>
        <topology evidence="1 9">Multi-pass membrane protein</topology>
    </subcellularLocation>
</comment>
<reference evidence="11" key="1">
    <citation type="journal article" date="2021" name="PeerJ">
        <title>Extensive microbial diversity within the chicken gut microbiome revealed by metagenomics and culture.</title>
        <authorList>
            <person name="Gilroy R."/>
            <person name="Ravi A."/>
            <person name="Getino M."/>
            <person name="Pursley I."/>
            <person name="Horton D.L."/>
            <person name="Alikhan N.F."/>
            <person name="Baker D."/>
            <person name="Gharbi K."/>
            <person name="Hall N."/>
            <person name="Watson M."/>
            <person name="Adriaenssens E.M."/>
            <person name="Foster-Nyarko E."/>
            <person name="Jarju S."/>
            <person name="Secka A."/>
            <person name="Antonio M."/>
            <person name="Oren A."/>
            <person name="Chaudhuri R.R."/>
            <person name="La Ragione R."/>
            <person name="Hildebrand F."/>
            <person name="Pallen M.J."/>
        </authorList>
    </citation>
    <scope>NUCLEOTIDE SEQUENCE</scope>
    <source>
        <strain evidence="11">9264</strain>
    </source>
</reference>
<feature type="transmembrane region" description="Helical" evidence="9">
    <location>
        <begin position="82"/>
        <end position="107"/>
    </location>
</feature>
<dbReference type="GO" id="GO:0005886">
    <property type="term" value="C:plasma membrane"/>
    <property type="evidence" value="ECO:0007669"/>
    <property type="project" value="UniProtKB-SubCell"/>
</dbReference>
<organism evidence="11 12">
    <name type="scientific">Candidatus Paenalcaligenes intestinipullorum</name>
    <dbReference type="NCBI Taxonomy" id="2838718"/>
    <lineage>
        <taxon>Bacteria</taxon>
        <taxon>Pseudomonadati</taxon>
        <taxon>Pseudomonadota</taxon>
        <taxon>Betaproteobacteria</taxon>
        <taxon>Burkholderiales</taxon>
        <taxon>Alcaligenaceae</taxon>
        <taxon>Paenalcaligenes</taxon>
    </lineage>
</organism>
<gene>
    <name evidence="11" type="ORF">H9906_07425</name>
</gene>
<evidence type="ECO:0000256" key="4">
    <source>
        <dbReference type="ARBA" id="ARBA00022519"/>
    </source>
</evidence>
<evidence type="ECO:0000256" key="6">
    <source>
        <dbReference type="ARBA" id="ARBA00022989"/>
    </source>
</evidence>
<feature type="domain" description="Tripartite ATP-independent periplasmic transporters DctQ component" evidence="10">
    <location>
        <begin position="70"/>
        <end position="185"/>
    </location>
</feature>
<comment type="caution">
    <text evidence="11">The sequence shown here is derived from an EMBL/GenBank/DDBJ whole genome shotgun (WGS) entry which is preliminary data.</text>
</comment>
<dbReference type="EMBL" id="DWUQ01000152">
    <property type="protein sequence ID" value="HJD44840.1"/>
    <property type="molecule type" value="Genomic_DNA"/>
</dbReference>
<evidence type="ECO:0000256" key="8">
    <source>
        <dbReference type="ARBA" id="ARBA00038436"/>
    </source>
</evidence>
<keyword evidence="2 9" id="KW-0813">Transport</keyword>
<evidence type="ECO:0000256" key="7">
    <source>
        <dbReference type="ARBA" id="ARBA00023136"/>
    </source>
</evidence>
<dbReference type="Pfam" id="PF04290">
    <property type="entry name" value="DctQ"/>
    <property type="match status" value="1"/>
</dbReference>
<dbReference type="InterPro" id="IPR007387">
    <property type="entry name" value="TRAP_DctQ"/>
</dbReference>
<evidence type="ECO:0000259" key="10">
    <source>
        <dbReference type="Pfam" id="PF04290"/>
    </source>
</evidence>
<reference evidence="11" key="2">
    <citation type="submission" date="2021-04" db="EMBL/GenBank/DDBJ databases">
        <authorList>
            <person name="Gilroy R."/>
        </authorList>
    </citation>
    <scope>NUCLEOTIDE SEQUENCE</scope>
    <source>
        <strain evidence="11">9264</strain>
    </source>
</reference>
<feature type="transmembrane region" description="Helical" evidence="9">
    <location>
        <begin position="14"/>
        <end position="33"/>
    </location>
</feature>
<dbReference type="Proteomes" id="UP000823889">
    <property type="component" value="Unassembled WGS sequence"/>
</dbReference>
<evidence type="ECO:0000256" key="3">
    <source>
        <dbReference type="ARBA" id="ARBA00022475"/>
    </source>
</evidence>
<dbReference type="AlphaFoldDB" id="A0A9D2RH98"/>
<protein>
    <recommendedName>
        <fullName evidence="9">TRAP transporter small permease protein</fullName>
    </recommendedName>
</protein>
<evidence type="ECO:0000313" key="12">
    <source>
        <dbReference type="Proteomes" id="UP000823889"/>
    </source>
</evidence>
<dbReference type="PANTHER" id="PTHR35011">
    <property type="entry name" value="2,3-DIKETO-L-GULONATE TRAP TRANSPORTER SMALL PERMEASE PROTEIN YIAM"/>
    <property type="match status" value="1"/>
</dbReference>
<comment type="subunit">
    <text evidence="9">The complex comprises the extracytoplasmic solute receptor protein and the two transmembrane proteins.</text>
</comment>
<proteinExistence type="inferred from homology"/>
<accession>A0A9D2RH98</accession>